<dbReference type="PANTHER" id="PTHR36985:SF1">
    <property type="entry name" value="TRANSLOCATION AND ASSEMBLY MODULE SUBUNIT TAMB"/>
    <property type="match status" value="1"/>
</dbReference>
<keyword evidence="4" id="KW-0472">Membrane</keyword>
<evidence type="ECO:0000259" key="6">
    <source>
        <dbReference type="Pfam" id="PF04357"/>
    </source>
</evidence>
<evidence type="ECO:0000256" key="1">
    <source>
        <dbReference type="ARBA" id="ARBA00004167"/>
    </source>
</evidence>
<dbReference type="PANTHER" id="PTHR36985">
    <property type="entry name" value="TRANSLOCATION AND ASSEMBLY MODULE SUBUNIT TAMB"/>
    <property type="match status" value="1"/>
</dbReference>
<keyword evidence="2" id="KW-0812">Transmembrane</keyword>
<reference evidence="7 8" key="1">
    <citation type="submission" date="2018-04" db="EMBL/GenBank/DDBJ databases">
        <title>Genomic Encyclopedia of Type Strains, Phase IV (KMG-IV): sequencing the most valuable type-strain genomes for metagenomic binning, comparative biology and taxonomic classification.</title>
        <authorList>
            <person name="Goeker M."/>
        </authorList>
    </citation>
    <scope>NUCLEOTIDE SEQUENCE [LARGE SCALE GENOMIC DNA]</scope>
    <source>
        <strain evidence="7 8">DSM 10065</strain>
    </source>
</reference>
<protein>
    <submittedName>
        <fullName evidence="7">Autotransporter secretion inner membrane protein TamB</fullName>
    </submittedName>
</protein>
<feature type="domain" description="Translocation and assembly module TamB C-terminal" evidence="6">
    <location>
        <begin position="866"/>
        <end position="1210"/>
    </location>
</feature>
<keyword evidence="3" id="KW-1133">Transmembrane helix</keyword>
<sequence length="1212" mass="130228">MLVWLGPALVLLLVVLCGFLAWTVGSEPGTRWALSTAAQQMDGRIKGVEGSIWRGLKVGELNLRVPAADIHIKDFELRVEWRELLDRRLRATNLSVGLLDIDVLSDAEKQPRTEPFSMPAIPFRIALDRFYLGELDVKLDGEPLLLDVRDLQASLALTESDAQLVFQNLNLGRDGIEADIKGDFRLLELADPWPLALHIETRAHSEQPNSPLCLRHFMPDLPMAVPTVGLSEPEAGEARRGSPDGEGDGSNGKESDDTISPNPLTDLAGISSACALDLEINARGSLDELALDLKGEGQDLNLDSHAELTPRAGFPLKRGDLALRLADGSSFTGEVAWSLAEQDGVTQDHVVGSFTADKLNFLLLAGDAVPPGSLTAKLDFDAQLLEHREPLSASLNLRVDPASRWNEQELSGGIRATVVNVASASQRKQELAAGTLWQNLQLPEFDMDLSVGRHKLAGQGSLGTPGSRLNLDLAVAALADLWPGLPGGAQAQGWIGGTLQQHAADLRATYTPEESEANKVGSAPVEAHFALQGQWGPLQQGGQQEGWRGRITALNATHAGLGFDMRSPLDLVFAPQAQAPDWQWRIGATSLGIKLPSGSEAVVQHGRSNVGGGRWETQGSIDKLVISRDIVKEFEALIPTGDAAQDRGRIIVAEDDKFSSVELVFNADWNLSFAGALAGSVDVRRLSGDFIVPAEPEFPLGLRNLDLHLTATPNGGSASSRLAAELNVATEKMGQVRATAGAVLRSPPGGGFVLDATPRTFNLLADINDLSWLAFFTGDAMDIGGILHADVSGNARADGTWTTEGSVTGREIRVVRIDDGVRLLDGELSARLEGDRFILESLRFPARLRVTPDEWRTAEWVSTNPDAQDGSLTLSGSWNLSESVGEIDIDLFRYPLLQRSDRYAMVSGKLRVDAPLPRFSLSGEITADAGWIDLDMLSSVPTVDSDVVVVRSGVKPKASTPMDIELDLSIDLGPRFYITGFGVNSGLVGQMRLLMHEGKLTAEGALRTRGGAIDIYGQHLQLRRGTITFQGDIANPVLNIEALRTGLAVEAGVRVAGTAKRPRIDLVSYPEVSDVQKLSWLLLGHGPDDSGGDAALLFSVGTSFLSGDEPFYRKFGIDELTMRSGELGSTGSILPVESVVRGLDSGTSNIENQFIVASRRITDGMTASIEQALSDTGTVGRLSYQIARRLSAQLSVGTVNGIALIYRTIFRD</sequence>
<dbReference type="OrthoDB" id="5288149at2"/>
<name>A0A2U1CM27_9BURK</name>
<dbReference type="Pfam" id="PF04357">
    <property type="entry name" value="TamB"/>
    <property type="match status" value="1"/>
</dbReference>
<dbReference type="AlphaFoldDB" id="A0A2U1CM27"/>
<evidence type="ECO:0000256" key="4">
    <source>
        <dbReference type="ARBA" id="ARBA00023136"/>
    </source>
</evidence>
<organism evidence="7 8">
    <name type="scientific">Pusillimonas noertemannii</name>
    <dbReference type="NCBI Taxonomy" id="305977"/>
    <lineage>
        <taxon>Bacteria</taxon>
        <taxon>Pseudomonadati</taxon>
        <taxon>Pseudomonadota</taxon>
        <taxon>Betaproteobacteria</taxon>
        <taxon>Burkholderiales</taxon>
        <taxon>Alcaligenaceae</taxon>
        <taxon>Pusillimonas</taxon>
    </lineage>
</organism>
<evidence type="ECO:0000313" key="8">
    <source>
        <dbReference type="Proteomes" id="UP000246145"/>
    </source>
</evidence>
<dbReference type="RefSeq" id="WP_116518053.1">
    <property type="nucleotide sequence ID" value="NZ_PDUX01000002.1"/>
</dbReference>
<evidence type="ECO:0000313" key="7">
    <source>
        <dbReference type="EMBL" id="PVY62041.1"/>
    </source>
</evidence>
<keyword evidence="8" id="KW-1185">Reference proteome</keyword>
<comment type="subcellular location">
    <subcellularLocation>
        <location evidence="1">Membrane</location>
        <topology evidence="1">Single-pass membrane protein</topology>
    </subcellularLocation>
</comment>
<gene>
    <name evidence="7" type="ORF">C7440_1530</name>
</gene>
<dbReference type="STRING" id="1231391.GCA_000308195_01547"/>
<dbReference type="GO" id="GO:0009306">
    <property type="term" value="P:protein secretion"/>
    <property type="evidence" value="ECO:0007669"/>
    <property type="project" value="InterPro"/>
</dbReference>
<evidence type="ECO:0000256" key="2">
    <source>
        <dbReference type="ARBA" id="ARBA00022692"/>
    </source>
</evidence>
<proteinExistence type="predicted"/>
<evidence type="ECO:0000256" key="5">
    <source>
        <dbReference type="SAM" id="MobiDB-lite"/>
    </source>
</evidence>
<evidence type="ECO:0000256" key="3">
    <source>
        <dbReference type="ARBA" id="ARBA00022989"/>
    </source>
</evidence>
<feature type="region of interest" description="Disordered" evidence="5">
    <location>
        <begin position="233"/>
        <end position="264"/>
    </location>
</feature>
<dbReference type="InterPro" id="IPR007452">
    <property type="entry name" value="TamB_C"/>
</dbReference>
<dbReference type="GO" id="GO:0097347">
    <property type="term" value="C:TAM protein secretion complex"/>
    <property type="evidence" value="ECO:0007669"/>
    <property type="project" value="TreeGrafter"/>
</dbReference>
<accession>A0A2U1CM27</accession>
<dbReference type="GO" id="GO:0005886">
    <property type="term" value="C:plasma membrane"/>
    <property type="evidence" value="ECO:0007669"/>
    <property type="project" value="InterPro"/>
</dbReference>
<dbReference type="Proteomes" id="UP000246145">
    <property type="component" value="Unassembled WGS sequence"/>
</dbReference>
<dbReference type="EMBL" id="QEKO01000002">
    <property type="protein sequence ID" value="PVY62041.1"/>
    <property type="molecule type" value="Genomic_DNA"/>
</dbReference>
<comment type="caution">
    <text evidence="7">The sequence shown here is derived from an EMBL/GenBank/DDBJ whole genome shotgun (WGS) entry which is preliminary data.</text>
</comment>